<evidence type="ECO:0000259" key="2">
    <source>
        <dbReference type="Pfam" id="PF20906"/>
    </source>
</evidence>
<evidence type="ECO:0000259" key="1">
    <source>
        <dbReference type="Pfam" id="PF06032"/>
    </source>
</evidence>
<evidence type="ECO:0000313" key="3">
    <source>
        <dbReference type="EMBL" id="MEB8337841.1"/>
    </source>
</evidence>
<dbReference type="SUPFAM" id="SSF160991">
    <property type="entry name" value="CV3147-like"/>
    <property type="match status" value="1"/>
</dbReference>
<dbReference type="InterPro" id="IPR048350">
    <property type="entry name" value="S-Me-THD-like_C"/>
</dbReference>
<dbReference type="InterPro" id="IPR010318">
    <property type="entry name" value="S-Me-THD_N"/>
</dbReference>
<dbReference type="InterPro" id="IPR024071">
    <property type="entry name" value="S-Me-THD_C_sf"/>
</dbReference>
<comment type="caution">
    <text evidence="3">The sequence shown here is derived from an EMBL/GenBank/DDBJ whole genome shotgun (WGS) entry which is preliminary data.</text>
</comment>
<evidence type="ECO:0000313" key="4">
    <source>
        <dbReference type="Proteomes" id="UP001354931"/>
    </source>
</evidence>
<sequence>MPQTITSADVPPLVTGVNILGCGGGGDAAAFASMLRRSLGEDGTVTWHEAASHDPVIVPVGVVGAVNVLSEKLPNGQEFREAVGAVARWSGGPDPDALMAVEAGGPNALTVLLAALDLGLPVIDVDLMGRALPRLDQLSWAVRGLPVTPCALAEPGGQILVVDRTDARGLERTVRGFLAAAGGWAALALAPVRLSEVRDACVHDSLTRALALGRAHIELPHRPDRDAVEAALGGRVLAAGRIREVARSEGPGFGRGSVTVVDATSGAVVRLETENEILLALCDGQVAATVPDVICLLDRRTALPLAIDSVRPGQEVIAATLPGPGFWRRPETEPYVSPRAFGLDSGVVGFEAGAHHHDPAVPR</sequence>
<protein>
    <submittedName>
        <fullName evidence="3">DUF917 domain-containing protein</fullName>
    </submittedName>
</protein>
<name>A0ABU6F1F7_9ACTN</name>
<dbReference type="EMBL" id="JAOZYC010000075">
    <property type="protein sequence ID" value="MEB8337841.1"/>
    <property type="molecule type" value="Genomic_DNA"/>
</dbReference>
<proteinExistence type="predicted"/>
<dbReference type="Pfam" id="PF20906">
    <property type="entry name" value="S-Me-THD_C"/>
    <property type="match status" value="1"/>
</dbReference>
<gene>
    <name evidence="3" type="ORF">OKJ99_10010</name>
</gene>
<dbReference type="Proteomes" id="UP001354931">
    <property type="component" value="Unassembled WGS sequence"/>
</dbReference>
<dbReference type="Gene3D" id="3.40.1610.10">
    <property type="entry name" value="CV3147-like domain"/>
    <property type="match status" value="1"/>
</dbReference>
<dbReference type="RefSeq" id="WP_326015511.1">
    <property type="nucleotide sequence ID" value="NZ_JAOZYC010000075.1"/>
</dbReference>
<dbReference type="InterPro" id="IPR027479">
    <property type="entry name" value="S-Me-THD_N_sf"/>
</dbReference>
<feature type="domain" description="S-Me-THD N-terminal" evidence="1">
    <location>
        <begin position="9"/>
        <end position="163"/>
    </location>
</feature>
<accession>A0ABU6F1F7</accession>
<organism evidence="3 4">
    <name type="scientific">Streptomyces endophyticus</name>
    <dbReference type="NCBI Taxonomy" id="714166"/>
    <lineage>
        <taxon>Bacteria</taxon>
        <taxon>Bacillati</taxon>
        <taxon>Actinomycetota</taxon>
        <taxon>Actinomycetes</taxon>
        <taxon>Kitasatosporales</taxon>
        <taxon>Streptomycetaceae</taxon>
        <taxon>Streptomyces</taxon>
    </lineage>
</organism>
<keyword evidence="4" id="KW-1185">Reference proteome</keyword>
<feature type="domain" description="S-Me-THD-like C-terminal" evidence="2">
    <location>
        <begin position="167"/>
        <end position="345"/>
    </location>
</feature>
<dbReference type="Gene3D" id="2.40.390.10">
    <property type="entry name" value="CV3147-like"/>
    <property type="match status" value="1"/>
</dbReference>
<dbReference type="Pfam" id="PF06032">
    <property type="entry name" value="S-Me-THD_N"/>
    <property type="match status" value="1"/>
</dbReference>
<reference evidence="3 4" key="1">
    <citation type="submission" date="2022-10" db="EMBL/GenBank/DDBJ databases">
        <authorList>
            <person name="Xie J."/>
            <person name="Shen N."/>
        </authorList>
    </citation>
    <scope>NUCLEOTIDE SEQUENCE [LARGE SCALE GENOMIC DNA]</scope>
    <source>
        <strain evidence="3 4">YIM65594</strain>
    </source>
</reference>